<reference evidence="1" key="1">
    <citation type="submission" date="2014-09" db="EMBL/GenBank/DDBJ databases">
        <authorList>
            <person name="Magalhaes I.L.F."/>
            <person name="Oliveira U."/>
            <person name="Santos F.R."/>
            <person name="Vidigal T.H.D.A."/>
            <person name="Brescovit A.D."/>
            <person name="Santos A.J."/>
        </authorList>
    </citation>
    <scope>NUCLEOTIDE SEQUENCE</scope>
    <source>
        <tissue evidence="1">Shoot tissue taken approximately 20 cm above the soil surface</tissue>
    </source>
</reference>
<evidence type="ECO:0000313" key="1">
    <source>
        <dbReference type="EMBL" id="JAE34407.1"/>
    </source>
</evidence>
<proteinExistence type="predicted"/>
<dbReference type="AlphaFoldDB" id="A0A0A9HCC3"/>
<accession>A0A0A9HCC3</accession>
<reference evidence="1" key="2">
    <citation type="journal article" date="2015" name="Data Brief">
        <title>Shoot transcriptome of the giant reed, Arundo donax.</title>
        <authorList>
            <person name="Barrero R.A."/>
            <person name="Guerrero F.D."/>
            <person name="Moolhuijzen P."/>
            <person name="Goolsby J.A."/>
            <person name="Tidwell J."/>
            <person name="Bellgard S.E."/>
            <person name="Bellgard M.I."/>
        </authorList>
    </citation>
    <scope>NUCLEOTIDE SEQUENCE</scope>
    <source>
        <tissue evidence="1">Shoot tissue taken approximately 20 cm above the soil surface</tissue>
    </source>
</reference>
<dbReference type="EMBL" id="GBRH01163489">
    <property type="protein sequence ID" value="JAE34407.1"/>
    <property type="molecule type" value="Transcribed_RNA"/>
</dbReference>
<protein>
    <submittedName>
        <fullName evidence="1">Uncharacterized protein</fullName>
    </submittedName>
</protein>
<organism evidence="1">
    <name type="scientific">Arundo donax</name>
    <name type="common">Giant reed</name>
    <name type="synonym">Donax arundinaceus</name>
    <dbReference type="NCBI Taxonomy" id="35708"/>
    <lineage>
        <taxon>Eukaryota</taxon>
        <taxon>Viridiplantae</taxon>
        <taxon>Streptophyta</taxon>
        <taxon>Embryophyta</taxon>
        <taxon>Tracheophyta</taxon>
        <taxon>Spermatophyta</taxon>
        <taxon>Magnoliopsida</taxon>
        <taxon>Liliopsida</taxon>
        <taxon>Poales</taxon>
        <taxon>Poaceae</taxon>
        <taxon>PACMAD clade</taxon>
        <taxon>Arundinoideae</taxon>
        <taxon>Arundineae</taxon>
        <taxon>Arundo</taxon>
    </lineage>
</organism>
<sequence>MFHFSGFLITISQKHQVPTIEINRIKGDGKCMLNIRMDLANPF</sequence>
<name>A0A0A9HCC3_ARUDO</name>